<dbReference type="EMBL" id="SNVX01000021">
    <property type="protein sequence ID" value="TDN50283.1"/>
    <property type="molecule type" value="Genomic_DNA"/>
</dbReference>
<proteinExistence type="predicted"/>
<dbReference type="AlphaFoldDB" id="A0A4R6DYA0"/>
<dbReference type="Pfam" id="PF00563">
    <property type="entry name" value="EAL"/>
    <property type="match status" value="1"/>
</dbReference>
<dbReference type="GO" id="GO:0071111">
    <property type="term" value="F:cyclic-guanylate-specific phosphodiesterase activity"/>
    <property type="evidence" value="ECO:0007669"/>
    <property type="project" value="InterPro"/>
</dbReference>
<dbReference type="InterPro" id="IPR035919">
    <property type="entry name" value="EAL_sf"/>
</dbReference>
<accession>A0A4R6DYA0</accession>
<dbReference type="SMART" id="SM00052">
    <property type="entry name" value="EAL"/>
    <property type="match status" value="1"/>
</dbReference>
<name>A0A4R6DYA0_SCAGO</name>
<sequence length="266" mass="29607">MTDGSLIPSILHQLNASRARLKQAIHTRQLEMWYQPIVLLESGCGVGAEALVRWPQPDGKLLAPDSFIPFARETQLLSTMTVWVVEQVLNDLGAWLRQNPGQYVSINVEPDDLQSTDLLEHLAIMCRGYGVRPQQITLEMTESSMVDPDAIAPMIEHYRQAGHAIYLDDFGSGYANLNYLQAMTFDMLKIDKTLVDPLPGKSLLPQVIALAKSLSLEPLAEGVETQAQAAWLKAHGVKYAQGWLYSKALTSRAFIDWSESRCVTPD</sequence>
<evidence type="ECO:0000313" key="3">
    <source>
        <dbReference type="Proteomes" id="UP000295530"/>
    </source>
</evidence>
<evidence type="ECO:0000259" key="1">
    <source>
        <dbReference type="PROSITE" id="PS50883"/>
    </source>
</evidence>
<evidence type="ECO:0000313" key="2">
    <source>
        <dbReference type="EMBL" id="TDN50283.1"/>
    </source>
</evidence>
<keyword evidence="3" id="KW-1185">Reference proteome</keyword>
<protein>
    <submittedName>
        <fullName evidence="2">EAL domain-containing protein</fullName>
    </submittedName>
</protein>
<dbReference type="Proteomes" id="UP000295530">
    <property type="component" value="Unassembled WGS sequence"/>
</dbReference>
<organism evidence="2 3">
    <name type="scientific">Scandinavium goeteborgense</name>
    <dbReference type="NCBI Taxonomy" id="1851514"/>
    <lineage>
        <taxon>Bacteria</taxon>
        <taxon>Pseudomonadati</taxon>
        <taxon>Pseudomonadota</taxon>
        <taxon>Gammaproteobacteria</taxon>
        <taxon>Enterobacterales</taxon>
        <taxon>Enterobacteriaceae</taxon>
        <taxon>Scandinavium</taxon>
    </lineage>
</organism>
<dbReference type="PANTHER" id="PTHR33121:SF81">
    <property type="entry name" value="CYCLIC DI-GMP PHOSPHODIESTERASE PDEB-RELATED"/>
    <property type="match status" value="1"/>
</dbReference>
<reference evidence="2 3" key="1">
    <citation type="submission" date="2019-03" db="EMBL/GenBank/DDBJ databases">
        <title>Genomic analyses of the natural microbiome of Caenorhabditis elegans.</title>
        <authorList>
            <person name="Samuel B."/>
        </authorList>
    </citation>
    <scope>NUCLEOTIDE SEQUENCE [LARGE SCALE GENOMIC DNA]</scope>
    <source>
        <strain evidence="2 3">BIGb0156</strain>
    </source>
</reference>
<dbReference type="Gene3D" id="3.20.20.450">
    <property type="entry name" value="EAL domain"/>
    <property type="match status" value="1"/>
</dbReference>
<gene>
    <name evidence="2" type="ORF">EC847_12126</name>
</gene>
<dbReference type="PROSITE" id="PS50883">
    <property type="entry name" value="EAL"/>
    <property type="match status" value="1"/>
</dbReference>
<dbReference type="RefSeq" id="WP_166665246.1">
    <property type="nucleotide sequence ID" value="NZ_SNVX01000021.1"/>
</dbReference>
<dbReference type="CDD" id="cd01948">
    <property type="entry name" value="EAL"/>
    <property type="match status" value="1"/>
</dbReference>
<feature type="domain" description="EAL" evidence="1">
    <location>
        <begin position="14"/>
        <end position="262"/>
    </location>
</feature>
<dbReference type="InterPro" id="IPR050706">
    <property type="entry name" value="Cyclic-di-GMP_PDE-like"/>
</dbReference>
<dbReference type="SUPFAM" id="SSF141868">
    <property type="entry name" value="EAL domain-like"/>
    <property type="match status" value="1"/>
</dbReference>
<dbReference type="PANTHER" id="PTHR33121">
    <property type="entry name" value="CYCLIC DI-GMP PHOSPHODIESTERASE PDEF"/>
    <property type="match status" value="1"/>
</dbReference>
<comment type="caution">
    <text evidence="2">The sequence shown here is derived from an EMBL/GenBank/DDBJ whole genome shotgun (WGS) entry which is preliminary data.</text>
</comment>
<dbReference type="InterPro" id="IPR001633">
    <property type="entry name" value="EAL_dom"/>
</dbReference>